<dbReference type="EMBL" id="KV448123">
    <property type="protein sequence ID" value="OAX44637.1"/>
    <property type="molecule type" value="Genomic_DNA"/>
</dbReference>
<name>A0A1B7NI93_9AGAM</name>
<feature type="region of interest" description="Disordered" evidence="1">
    <location>
        <begin position="360"/>
        <end position="443"/>
    </location>
</feature>
<organism evidence="2 3">
    <name type="scientific">Rhizopogon vinicolor AM-OR11-026</name>
    <dbReference type="NCBI Taxonomy" id="1314800"/>
    <lineage>
        <taxon>Eukaryota</taxon>
        <taxon>Fungi</taxon>
        <taxon>Dikarya</taxon>
        <taxon>Basidiomycota</taxon>
        <taxon>Agaricomycotina</taxon>
        <taxon>Agaricomycetes</taxon>
        <taxon>Agaricomycetidae</taxon>
        <taxon>Boletales</taxon>
        <taxon>Suillineae</taxon>
        <taxon>Rhizopogonaceae</taxon>
        <taxon>Rhizopogon</taxon>
    </lineage>
</organism>
<reference evidence="2 3" key="1">
    <citation type="submission" date="2016-06" db="EMBL/GenBank/DDBJ databases">
        <title>Comparative genomics of the ectomycorrhizal sister species Rhizopogon vinicolor and Rhizopogon vesiculosus (Basidiomycota: Boletales) reveals a divergence of the mating type B locus.</title>
        <authorList>
            <consortium name="DOE Joint Genome Institute"/>
            <person name="Mujic A.B."/>
            <person name="Kuo A."/>
            <person name="Tritt A."/>
            <person name="Lipzen A."/>
            <person name="Chen C."/>
            <person name="Johnson J."/>
            <person name="Sharma A."/>
            <person name="Barry K."/>
            <person name="Grigoriev I.V."/>
            <person name="Spatafora J.W."/>
        </authorList>
    </citation>
    <scope>NUCLEOTIDE SEQUENCE [LARGE SCALE GENOMIC DNA]</scope>
    <source>
        <strain evidence="2 3">AM-OR11-026</strain>
    </source>
</reference>
<gene>
    <name evidence="2" type="ORF">K503DRAFT_194870</name>
</gene>
<dbReference type="Proteomes" id="UP000092154">
    <property type="component" value="Unassembled WGS sequence"/>
</dbReference>
<dbReference type="InParanoid" id="A0A1B7NI93"/>
<dbReference type="AlphaFoldDB" id="A0A1B7NI93"/>
<feature type="region of interest" description="Disordered" evidence="1">
    <location>
        <begin position="69"/>
        <end position="122"/>
    </location>
</feature>
<proteinExistence type="predicted"/>
<accession>A0A1B7NI93</accession>
<keyword evidence="3" id="KW-1185">Reference proteome</keyword>
<sequence>MPSSNRTLFHPAPLEVSLSTLENLLPQEPAHSRPHLIYSCPITSVYRLHISKLNHRERLYRQGYSLHMPLSSHDNRLTNPMYSDEDSDEGSDEDNGPAPEPTQNLQHSTASSIYASRGPSRGHRIRTAVVNSTATNKVQLDPLALARLPPPWSVLDAHGPPGRQQQSHNSQDMLASIGDTGLTKRHVAGMQDMVTSLAAKNKGRKVEHELASTSALPSSVSKMRNPFLKSRTSNSNRPGSMMRSVFAEQKAAATPVAIARSGMKIAGSMPKFCDAGALKTVTHNPTSAPCSNTAASKPLPSKLPSTSNPHPPETSIPMVQKLSAKQLRPITSYPVPPCPIEHLLLVPQLSVKRKKGIQTGLAIPRSTHKDESDEDEESIMGDDSEAPPKRARRDRSFTNTGKKGKRQEKAITHPITSASPPYASNPHHVQSIQKPTAKPLRPITSYPVPPCPIEHLLRVPQLSMKKKKGIQTELPFPKSREHRDDSDDGGEDGVCNNSKGNEKPPKKVGMNRGTGVTNTGKKGKQKVTGFDWNRWRRTTI</sequence>
<evidence type="ECO:0000256" key="1">
    <source>
        <dbReference type="SAM" id="MobiDB-lite"/>
    </source>
</evidence>
<protein>
    <submittedName>
        <fullName evidence="2">Uncharacterized protein</fullName>
    </submittedName>
</protein>
<feature type="compositionally biased region" description="Low complexity" evidence="1">
    <location>
        <begin position="294"/>
        <end position="305"/>
    </location>
</feature>
<feature type="compositionally biased region" description="Acidic residues" evidence="1">
    <location>
        <begin position="83"/>
        <end position="95"/>
    </location>
</feature>
<feature type="region of interest" description="Disordered" evidence="1">
    <location>
        <begin position="464"/>
        <end position="540"/>
    </location>
</feature>
<dbReference type="OrthoDB" id="10556431at2759"/>
<feature type="region of interest" description="Disordered" evidence="1">
    <location>
        <begin position="284"/>
        <end position="316"/>
    </location>
</feature>
<evidence type="ECO:0000313" key="2">
    <source>
        <dbReference type="EMBL" id="OAX44637.1"/>
    </source>
</evidence>
<feature type="compositionally biased region" description="Polar residues" evidence="1">
    <location>
        <begin position="284"/>
        <end position="293"/>
    </location>
</feature>
<feature type="compositionally biased region" description="Polar residues" evidence="1">
    <location>
        <begin position="101"/>
        <end position="114"/>
    </location>
</feature>
<evidence type="ECO:0000313" key="3">
    <source>
        <dbReference type="Proteomes" id="UP000092154"/>
    </source>
</evidence>
<feature type="compositionally biased region" description="Acidic residues" evidence="1">
    <location>
        <begin position="372"/>
        <end position="385"/>
    </location>
</feature>